<evidence type="ECO:0000313" key="1">
    <source>
        <dbReference type="EMBL" id="NYH76130.1"/>
    </source>
</evidence>
<dbReference type="RefSeq" id="WP_179539727.1">
    <property type="nucleotide sequence ID" value="NZ_JACBYV010000001.1"/>
</dbReference>
<proteinExistence type="predicted"/>
<dbReference type="Proteomes" id="UP000578688">
    <property type="component" value="Unassembled WGS sequence"/>
</dbReference>
<protein>
    <recommendedName>
        <fullName evidence="3">Ypar31 protein</fullName>
    </recommendedName>
</protein>
<sequence length="154" mass="17288">MDHISALKHQAGFANSPCAWIAINGTPIEKWCAETFNYPDANSLGLAQIWLLDEEEDKLAWSRITPSEDESSTVVPILVCSDDMDFDCIVLVVEQLIIKDTVQWLRWGFSASSGLEVGISTKWQRSTKPPLSTFDRNEFEDCLSKFKQIMAGSL</sequence>
<gene>
    <name evidence="1" type="ORF">FHR27_004740</name>
</gene>
<keyword evidence="2" id="KW-1185">Reference proteome</keyword>
<organism evidence="1 2">
    <name type="scientific">Phytopseudomonas flavescens</name>
    <dbReference type="NCBI Taxonomy" id="29435"/>
    <lineage>
        <taxon>Bacteria</taxon>
        <taxon>Pseudomonadati</taxon>
        <taxon>Pseudomonadota</taxon>
        <taxon>Gammaproteobacteria</taxon>
        <taxon>Pseudomonadales</taxon>
        <taxon>Pseudomonadaceae</taxon>
        <taxon>Phytopseudomonas</taxon>
    </lineage>
</organism>
<comment type="caution">
    <text evidence="1">The sequence shown here is derived from an EMBL/GenBank/DDBJ whole genome shotgun (WGS) entry which is preliminary data.</text>
</comment>
<dbReference type="AlphaFoldDB" id="A0A7Z0BRI3"/>
<accession>A0A7Z0BRI3</accession>
<evidence type="ECO:0008006" key="3">
    <source>
        <dbReference type="Google" id="ProtNLM"/>
    </source>
</evidence>
<dbReference type="EMBL" id="JACBYV010000001">
    <property type="protein sequence ID" value="NYH76130.1"/>
    <property type="molecule type" value="Genomic_DNA"/>
</dbReference>
<name>A0A7Z0BRI3_9GAMM</name>
<evidence type="ECO:0000313" key="2">
    <source>
        <dbReference type="Proteomes" id="UP000578688"/>
    </source>
</evidence>
<reference evidence="1 2" key="1">
    <citation type="submission" date="2020-07" db="EMBL/GenBank/DDBJ databases">
        <title>Genomic analyses of the natural microbiome of Caenorhabditis elegans.</title>
        <authorList>
            <person name="Samuel B."/>
        </authorList>
    </citation>
    <scope>NUCLEOTIDE SEQUENCE [LARGE SCALE GENOMIC DNA]</scope>
    <source>
        <strain evidence="1 2">BIGb0408</strain>
    </source>
</reference>